<evidence type="ECO:0000256" key="5">
    <source>
        <dbReference type="RuleBase" id="RU362022"/>
    </source>
</evidence>
<keyword evidence="7" id="KW-1185">Reference proteome</keyword>
<dbReference type="PANTHER" id="PTHR12714">
    <property type="entry name" value="PROTEIN-S ISOPRENYLCYSTEINE O-METHYLTRANSFERASE"/>
    <property type="match status" value="1"/>
</dbReference>
<dbReference type="GO" id="GO:0005789">
    <property type="term" value="C:endoplasmic reticulum membrane"/>
    <property type="evidence" value="ECO:0007669"/>
    <property type="project" value="UniProtKB-SubCell"/>
</dbReference>
<evidence type="ECO:0000313" key="6">
    <source>
        <dbReference type="EMBL" id="ETO09721.1"/>
    </source>
</evidence>
<dbReference type="AlphaFoldDB" id="X6M7U8"/>
<comment type="caution">
    <text evidence="5">Lacks conserved residue(s) required for the propagation of feature annotation.</text>
</comment>
<dbReference type="EC" id="2.1.1.100" evidence="5"/>
<gene>
    <name evidence="6" type="ORF">RFI_27656</name>
</gene>
<evidence type="ECO:0000256" key="2">
    <source>
        <dbReference type="ARBA" id="ARBA00022692"/>
    </source>
</evidence>
<comment type="similarity">
    <text evidence="5">Belongs to the class VI-like SAM-binding methyltransferase superfamily. Isoprenylcysteine carboxyl methyltransferase family.</text>
</comment>
<dbReference type="Pfam" id="PF04140">
    <property type="entry name" value="ICMT"/>
    <property type="match status" value="1"/>
</dbReference>
<proteinExistence type="inferred from homology"/>
<keyword evidence="6" id="KW-0808">Transferase</keyword>
<evidence type="ECO:0000313" key="7">
    <source>
        <dbReference type="Proteomes" id="UP000023152"/>
    </source>
</evidence>
<keyword evidence="5 6" id="KW-0489">Methyltransferase</keyword>
<keyword evidence="4 5" id="KW-0472">Membrane</keyword>
<dbReference type="GO" id="GO:0032259">
    <property type="term" value="P:methylation"/>
    <property type="evidence" value="ECO:0007669"/>
    <property type="project" value="UniProtKB-KW"/>
</dbReference>
<dbReference type="Gene3D" id="1.20.120.1630">
    <property type="match status" value="1"/>
</dbReference>
<protein>
    <recommendedName>
        <fullName evidence="5">Protein-S-isoprenylcysteine O-methyltransferase</fullName>
        <ecNumber evidence="5">2.1.1.100</ecNumber>
    </recommendedName>
</protein>
<dbReference type="OrthoDB" id="422086at2759"/>
<dbReference type="GO" id="GO:0004671">
    <property type="term" value="F:protein C-terminal S-isoprenylcysteine carboxyl O-methyltransferase activity"/>
    <property type="evidence" value="ECO:0007669"/>
    <property type="project" value="UniProtKB-EC"/>
</dbReference>
<keyword evidence="5" id="KW-0256">Endoplasmic reticulum</keyword>
<dbReference type="PANTHER" id="PTHR12714:SF9">
    <property type="entry name" value="PROTEIN-S-ISOPRENYLCYSTEINE O-METHYLTRANSFERASE"/>
    <property type="match status" value="1"/>
</dbReference>
<evidence type="ECO:0000256" key="3">
    <source>
        <dbReference type="ARBA" id="ARBA00022989"/>
    </source>
</evidence>
<feature type="transmembrane region" description="Helical" evidence="5">
    <location>
        <begin position="30"/>
        <end position="57"/>
    </location>
</feature>
<keyword evidence="3 5" id="KW-1133">Transmembrane helix</keyword>
<comment type="catalytic activity">
    <reaction evidence="5">
        <text>[protein]-C-terminal S-[(2E,6E)-farnesyl]-L-cysteine + S-adenosyl-L-methionine = [protein]-C-terminal S-[(2E,6E)-farnesyl]-L-cysteine methyl ester + S-adenosyl-L-homocysteine</text>
        <dbReference type="Rhea" id="RHEA:21672"/>
        <dbReference type="Rhea" id="RHEA-COMP:12125"/>
        <dbReference type="Rhea" id="RHEA-COMP:12126"/>
        <dbReference type="ChEBI" id="CHEBI:57856"/>
        <dbReference type="ChEBI" id="CHEBI:59789"/>
        <dbReference type="ChEBI" id="CHEBI:90510"/>
        <dbReference type="ChEBI" id="CHEBI:90511"/>
        <dbReference type="EC" id="2.1.1.100"/>
    </reaction>
</comment>
<name>X6M7U8_RETFI</name>
<keyword evidence="2 5" id="KW-0812">Transmembrane</keyword>
<organism evidence="6 7">
    <name type="scientific">Reticulomyxa filosa</name>
    <dbReference type="NCBI Taxonomy" id="46433"/>
    <lineage>
        <taxon>Eukaryota</taxon>
        <taxon>Sar</taxon>
        <taxon>Rhizaria</taxon>
        <taxon>Retaria</taxon>
        <taxon>Foraminifera</taxon>
        <taxon>Monothalamids</taxon>
        <taxon>Reticulomyxidae</taxon>
        <taxon>Reticulomyxa</taxon>
    </lineage>
</organism>
<dbReference type="Proteomes" id="UP000023152">
    <property type="component" value="Unassembled WGS sequence"/>
</dbReference>
<dbReference type="EMBL" id="ASPP01023936">
    <property type="protein sequence ID" value="ETO09721.1"/>
    <property type="molecule type" value="Genomic_DNA"/>
</dbReference>
<reference evidence="6 7" key="1">
    <citation type="journal article" date="2013" name="Curr. Biol.">
        <title>The Genome of the Foraminiferan Reticulomyxa filosa.</title>
        <authorList>
            <person name="Glockner G."/>
            <person name="Hulsmann N."/>
            <person name="Schleicher M."/>
            <person name="Noegel A.A."/>
            <person name="Eichinger L."/>
            <person name="Gallinger C."/>
            <person name="Pawlowski J."/>
            <person name="Sierra R."/>
            <person name="Euteneuer U."/>
            <person name="Pillet L."/>
            <person name="Moustafa A."/>
            <person name="Platzer M."/>
            <person name="Groth M."/>
            <person name="Szafranski K."/>
            <person name="Schliwa M."/>
        </authorList>
    </citation>
    <scope>NUCLEOTIDE SEQUENCE [LARGE SCALE GENOMIC DNA]</scope>
</reference>
<accession>X6M7U8</accession>
<sequence>MWTMLICRVENHQLVKNGPYRFARHPTYTVLTLFSVGFFLCTGSWLVFLCLVFNVAVASSRIRQEERLLVHQFGQEYIDYMEKTGAFCCIPKLCDCGIDIDNEKELLLLKYEEARIKPKTKYNKSAEETKPLFPSGNVDAQGEPTVRDKMEKYVFSQHENEATEYVAT</sequence>
<keyword evidence="5" id="KW-0949">S-adenosyl-L-methionine</keyword>
<comment type="subcellular location">
    <subcellularLocation>
        <location evidence="5">Endoplasmic reticulum membrane</location>
        <topology evidence="5">Multi-pass membrane protein</topology>
    </subcellularLocation>
    <subcellularLocation>
        <location evidence="1">Membrane</location>
        <topology evidence="1">Multi-pass membrane protein</topology>
    </subcellularLocation>
</comment>
<evidence type="ECO:0000256" key="1">
    <source>
        <dbReference type="ARBA" id="ARBA00004141"/>
    </source>
</evidence>
<dbReference type="InterPro" id="IPR007269">
    <property type="entry name" value="ICMT_MeTrfase"/>
</dbReference>
<comment type="caution">
    <text evidence="6">The sequence shown here is derived from an EMBL/GenBank/DDBJ whole genome shotgun (WGS) entry which is preliminary data.</text>
</comment>
<evidence type="ECO:0000256" key="4">
    <source>
        <dbReference type="ARBA" id="ARBA00023136"/>
    </source>
</evidence>